<reference evidence="8 9" key="1">
    <citation type="journal article" date="2001" name="J. Virol.">
        <title>Analysis and characterization of the complete genome of tupaia (tree shrew) herpesvirus.</title>
        <authorList>
            <person name="Bahr U."/>
            <person name="Darai G."/>
        </authorList>
    </citation>
    <scope>NUCLEOTIDE SEQUENCE [LARGE SCALE GENOMIC DNA]</scope>
    <source>
        <strain evidence="8">2</strain>
    </source>
</reference>
<evidence type="ECO:0000256" key="6">
    <source>
        <dbReference type="ARBA" id="ARBA00022870"/>
    </source>
</evidence>
<dbReference type="GO" id="GO:0046765">
    <property type="term" value="P:viral budding from nuclear membrane"/>
    <property type="evidence" value="ECO:0007669"/>
    <property type="project" value="InterPro"/>
</dbReference>
<dbReference type="InterPro" id="IPR021152">
    <property type="entry name" value="Herpes_UL31"/>
</dbReference>
<keyword evidence="1" id="KW-0597">Phosphoprotein</keyword>
<dbReference type="GeneID" id="921213"/>
<dbReference type="RefSeq" id="NP_116407.1">
    <property type="nucleotide sequence ID" value="NC_002794.1"/>
</dbReference>
<proteinExistence type="predicted"/>
<evidence type="ECO:0000313" key="9">
    <source>
        <dbReference type="Proteomes" id="UP000137095"/>
    </source>
</evidence>
<dbReference type="SMR" id="Q91TN5"/>
<dbReference type="OrthoDB" id="10697at10239"/>
<keyword evidence="5" id="KW-0862">Zinc</keyword>
<dbReference type="Pfam" id="PF02718">
    <property type="entry name" value="Herpes_UL31"/>
    <property type="match status" value="1"/>
</dbReference>
<keyword evidence="6" id="KW-1043">Host membrane</keyword>
<dbReference type="EMBL" id="AF281817">
    <property type="protein sequence ID" value="AAK57102.1"/>
    <property type="molecule type" value="Genomic_DNA"/>
</dbReference>
<evidence type="ECO:0000256" key="7">
    <source>
        <dbReference type="ARBA" id="ARBA00023136"/>
    </source>
</evidence>
<accession>Q91TN5</accession>
<evidence type="ECO:0000256" key="3">
    <source>
        <dbReference type="ARBA" id="ARBA00022723"/>
    </source>
</evidence>
<dbReference type="GO" id="GO:0008270">
    <property type="term" value="F:zinc ion binding"/>
    <property type="evidence" value="ECO:0007669"/>
    <property type="project" value="UniProtKB-KW"/>
</dbReference>
<dbReference type="Proteomes" id="UP000137095">
    <property type="component" value="Segment"/>
</dbReference>
<dbReference type="KEGG" id="vg:921213"/>
<keyword evidence="2" id="KW-1048">Host nucleus</keyword>
<evidence type="ECO:0000256" key="4">
    <source>
        <dbReference type="ARBA" id="ARBA00022771"/>
    </source>
</evidence>
<evidence type="ECO:0000256" key="2">
    <source>
        <dbReference type="ARBA" id="ARBA00022562"/>
    </source>
</evidence>
<protein>
    <submittedName>
        <fullName evidence="8">T53</fullName>
    </submittedName>
</protein>
<keyword evidence="4" id="KW-0863">Zinc-finger</keyword>
<keyword evidence="9" id="KW-1185">Reference proteome</keyword>
<name>Q91TN5_TUHV1</name>
<sequence>MSDGERSLRRRSAGGGFAAKLARSLKRRRLASGGGHARCSPRCAAFSPRCSSLSSLSSLSSAAARSVVKACDSTSAPPSQAHLKLSLPEMHAIFEEYPDLEQKYLSLMKMPITGKEAISLPFHFHSHRHACLDLSPYSNEQISKSACRRCLPDRCSSATASDAMVAFINQSSNIMKNRTFYYGFRKDLDLLRLSINQPQLFQFYYIVHAALPDVVPLIYPRQGIVHMHLVFEEPEVHIPCDCINQLLMVAKDTYALVLDIVQGRIVLSITCQRLVPSTVKIDLSILQRKVDEMDIPNDVNERFERYKTMFWES</sequence>
<organismHost>
    <name type="scientific">Tupaia belangeri</name>
    <name type="common">Common tree shrew</name>
    <name type="synonym">Tupaia glis belangeri</name>
    <dbReference type="NCBI Taxonomy" id="37347"/>
</organismHost>
<organism evidence="8 9">
    <name type="scientific">Tupaiid herpesvirus 1 (strain 1)</name>
    <name type="common">TuHV-1</name>
    <name type="synonym">Herpesvirus tupaia (strain 1)</name>
    <dbReference type="NCBI Taxonomy" id="10397"/>
    <lineage>
        <taxon>Viruses</taxon>
        <taxon>Duplodnaviria</taxon>
        <taxon>Heunggongvirae</taxon>
        <taxon>Peploviricota</taxon>
        <taxon>Herviviricetes</taxon>
        <taxon>Herpesvirales</taxon>
        <taxon>Orthoherpesviridae</taxon>
        <taxon>Betaherpesvirinae</taxon>
        <taxon>Quwivirus</taxon>
        <taxon>Quwivirus tupaiidbeta1</taxon>
    </lineage>
</organism>
<keyword evidence="7" id="KW-0472">Membrane</keyword>
<keyword evidence="3" id="KW-0479">Metal-binding</keyword>
<evidence type="ECO:0000256" key="5">
    <source>
        <dbReference type="ARBA" id="ARBA00022833"/>
    </source>
</evidence>
<evidence type="ECO:0000256" key="1">
    <source>
        <dbReference type="ARBA" id="ARBA00022553"/>
    </source>
</evidence>
<evidence type="ECO:0000313" key="8">
    <source>
        <dbReference type="EMBL" id="AAK57102.1"/>
    </source>
</evidence>